<evidence type="ECO:0000313" key="3">
    <source>
        <dbReference type="Proteomes" id="UP000593571"/>
    </source>
</evidence>
<feature type="region of interest" description="Disordered" evidence="1">
    <location>
        <begin position="85"/>
        <end position="104"/>
    </location>
</feature>
<dbReference type="AlphaFoldDB" id="A0A7J8HRK2"/>
<name>A0A7J8HRK2_ROUAE</name>
<dbReference type="Proteomes" id="UP000593571">
    <property type="component" value="Unassembled WGS sequence"/>
</dbReference>
<dbReference type="EMBL" id="JACASE010000004">
    <property type="protein sequence ID" value="KAF6474933.1"/>
    <property type="molecule type" value="Genomic_DNA"/>
</dbReference>
<organism evidence="2 3">
    <name type="scientific">Rousettus aegyptiacus</name>
    <name type="common">Egyptian fruit bat</name>
    <name type="synonym">Pteropus aegyptiacus</name>
    <dbReference type="NCBI Taxonomy" id="9407"/>
    <lineage>
        <taxon>Eukaryota</taxon>
        <taxon>Metazoa</taxon>
        <taxon>Chordata</taxon>
        <taxon>Craniata</taxon>
        <taxon>Vertebrata</taxon>
        <taxon>Euteleostomi</taxon>
        <taxon>Mammalia</taxon>
        <taxon>Eutheria</taxon>
        <taxon>Laurasiatheria</taxon>
        <taxon>Chiroptera</taxon>
        <taxon>Yinpterochiroptera</taxon>
        <taxon>Pteropodoidea</taxon>
        <taxon>Pteropodidae</taxon>
        <taxon>Rousettinae</taxon>
        <taxon>Rousettus</taxon>
    </lineage>
</organism>
<proteinExistence type="predicted"/>
<evidence type="ECO:0000256" key="1">
    <source>
        <dbReference type="SAM" id="MobiDB-lite"/>
    </source>
</evidence>
<gene>
    <name evidence="2" type="ORF">HJG63_011051</name>
</gene>
<reference evidence="2 3" key="1">
    <citation type="journal article" date="2020" name="Nature">
        <title>Six reference-quality genomes reveal evolution of bat adaptations.</title>
        <authorList>
            <person name="Jebb D."/>
            <person name="Huang Z."/>
            <person name="Pippel M."/>
            <person name="Hughes G.M."/>
            <person name="Lavrichenko K."/>
            <person name="Devanna P."/>
            <person name="Winkler S."/>
            <person name="Jermiin L.S."/>
            <person name="Skirmuntt E.C."/>
            <person name="Katzourakis A."/>
            <person name="Burkitt-Gray L."/>
            <person name="Ray D.A."/>
            <person name="Sullivan K.A.M."/>
            <person name="Roscito J.G."/>
            <person name="Kirilenko B.M."/>
            <person name="Davalos L.M."/>
            <person name="Corthals A.P."/>
            <person name="Power M.L."/>
            <person name="Jones G."/>
            <person name="Ransome R.D."/>
            <person name="Dechmann D.K.N."/>
            <person name="Locatelli A.G."/>
            <person name="Puechmaille S.J."/>
            <person name="Fedrigo O."/>
            <person name="Jarvis E.D."/>
            <person name="Hiller M."/>
            <person name="Vernes S.C."/>
            <person name="Myers E.W."/>
            <person name="Teeling E.C."/>
        </authorList>
    </citation>
    <scope>NUCLEOTIDE SEQUENCE [LARGE SCALE GENOMIC DNA]</scope>
    <source>
        <strain evidence="2">MRouAeg1</strain>
        <tissue evidence="2">Muscle</tissue>
    </source>
</reference>
<protein>
    <submittedName>
        <fullName evidence="2">Uncharacterized protein</fullName>
    </submittedName>
</protein>
<feature type="region of interest" description="Disordered" evidence="1">
    <location>
        <begin position="159"/>
        <end position="222"/>
    </location>
</feature>
<feature type="region of interest" description="Disordered" evidence="1">
    <location>
        <begin position="1"/>
        <end position="25"/>
    </location>
</feature>
<keyword evidence="3" id="KW-1185">Reference proteome</keyword>
<accession>A0A7J8HRK2</accession>
<sequence>MTPGTQTPGSEIWAPQLSAGGESSCGISEGHWPGLIEEAPGLNIQESSTHMASECGLSTWLAWATSQHGGLRVVKFLQGSWFPLNKSRSRQTPERPEPESDSGASAAICWPKRIVRGGGNELYLWTSGVDLRLSPFGSETGARGRHDQWGPALTLAAMQWGDGSTPRGRRLRSSSTEAGPDAPGLPDWPGPAGEEERRPAPQTGSVPMVATMIGRERAPLFH</sequence>
<evidence type="ECO:0000313" key="2">
    <source>
        <dbReference type="EMBL" id="KAF6474933.1"/>
    </source>
</evidence>
<comment type="caution">
    <text evidence="2">The sequence shown here is derived from an EMBL/GenBank/DDBJ whole genome shotgun (WGS) entry which is preliminary data.</text>
</comment>